<organism evidence="1">
    <name type="scientific">Myoviridae sp. ctqYq4</name>
    <dbReference type="NCBI Taxonomy" id="2826702"/>
    <lineage>
        <taxon>Viruses</taxon>
        <taxon>Duplodnaviria</taxon>
        <taxon>Heunggongvirae</taxon>
        <taxon>Uroviricota</taxon>
        <taxon>Caudoviricetes</taxon>
    </lineage>
</organism>
<accession>A0A8S5LVN1</accession>
<name>A0A8S5LVN1_9CAUD</name>
<protein>
    <submittedName>
        <fullName evidence="1">Uncharacterized protein</fullName>
    </submittedName>
</protein>
<reference evidence="1" key="1">
    <citation type="journal article" date="2021" name="Proc. Natl. Acad. Sci. U.S.A.">
        <title>A Catalog of Tens of Thousands of Viruses from Human Metagenomes Reveals Hidden Associations with Chronic Diseases.</title>
        <authorList>
            <person name="Tisza M.J."/>
            <person name="Buck C.B."/>
        </authorList>
    </citation>
    <scope>NUCLEOTIDE SEQUENCE</scope>
    <source>
        <strain evidence="1">CtqYq4</strain>
    </source>
</reference>
<evidence type="ECO:0000313" key="1">
    <source>
        <dbReference type="EMBL" id="DAD74089.1"/>
    </source>
</evidence>
<proteinExistence type="predicted"/>
<sequence length="173" mass="19435">MIRTRTPDADTPKPDSGADYRTVKTWFQQCRELAAAIEIQKQKIQRIRDVAEKCTQSLSGMPAGGGNGDKVGFAVEQLDTERRQLQRMETDLCNLRVEATRRAYCLIAEPECAEAICEHYVIGKSHKEIAKEVGVCGSDVVYRRIKRGCMALAEIWDEFSDVQSVQHAQENTA</sequence>
<dbReference type="EMBL" id="BK014752">
    <property type="protein sequence ID" value="DAD74089.1"/>
    <property type="molecule type" value="Genomic_DNA"/>
</dbReference>